<dbReference type="GO" id="GO:0016020">
    <property type="term" value="C:membrane"/>
    <property type="evidence" value="ECO:0007669"/>
    <property type="project" value="UniProtKB-SubCell"/>
</dbReference>
<dbReference type="OrthoDB" id="330047at2759"/>
<dbReference type="InterPro" id="IPR052599">
    <property type="entry name" value="SLC43A_AATransporter"/>
</dbReference>
<feature type="transmembrane region" description="Helical" evidence="7">
    <location>
        <begin position="283"/>
        <end position="306"/>
    </location>
</feature>
<dbReference type="PANTHER" id="PTHR20772">
    <property type="entry name" value="PROTEIN FMP42"/>
    <property type="match status" value="1"/>
</dbReference>
<feature type="transmembrane region" description="Helical" evidence="7">
    <location>
        <begin position="435"/>
        <end position="454"/>
    </location>
</feature>
<comment type="similarity">
    <text evidence="2">Belongs to the SLC43A transporter (TC 2.A.1.44) family.</text>
</comment>
<dbReference type="Gene3D" id="1.20.1250.20">
    <property type="entry name" value="MFS general substrate transporter like domains"/>
    <property type="match status" value="1"/>
</dbReference>
<gene>
    <name evidence="8" type="ORF">MCOS_LOCUS3597</name>
</gene>
<protein>
    <recommendedName>
        <fullName evidence="10">Major facilitator superfamily (MFS) profile domain-containing protein</fullName>
    </recommendedName>
</protein>
<feature type="transmembrane region" description="Helical" evidence="7">
    <location>
        <begin position="163"/>
        <end position="186"/>
    </location>
</feature>
<organism evidence="8 9">
    <name type="scientific">Mesocestoides corti</name>
    <name type="common">Flatworm</name>
    <dbReference type="NCBI Taxonomy" id="53468"/>
    <lineage>
        <taxon>Eukaryota</taxon>
        <taxon>Metazoa</taxon>
        <taxon>Spiralia</taxon>
        <taxon>Lophotrochozoa</taxon>
        <taxon>Platyhelminthes</taxon>
        <taxon>Cestoda</taxon>
        <taxon>Eucestoda</taxon>
        <taxon>Cyclophyllidea</taxon>
        <taxon>Mesocestoididae</taxon>
        <taxon>Mesocestoides</taxon>
    </lineage>
</organism>
<feature type="transmembrane region" description="Helical" evidence="7">
    <location>
        <begin position="368"/>
        <end position="395"/>
    </location>
</feature>
<feature type="transmembrane region" description="Helical" evidence="7">
    <location>
        <begin position="132"/>
        <end position="157"/>
    </location>
</feature>
<evidence type="ECO:0000256" key="5">
    <source>
        <dbReference type="ARBA" id="ARBA00022989"/>
    </source>
</evidence>
<dbReference type="InterPro" id="IPR011701">
    <property type="entry name" value="MFS"/>
</dbReference>
<feature type="transmembrane region" description="Helical" evidence="7">
    <location>
        <begin position="99"/>
        <end position="120"/>
    </location>
</feature>
<accession>A0A0R3U9J8</accession>
<sequence>MLFFGGIIFGFNALIPVLQKESIYSHLCQNITAGSIGCNEQVTMYGYAFTTYMVVQMVLLFIVGFLVDHVGLRIVKLSASILFSIGAVLFGIANSANSWVIFPAGICVCVGGMAGLICNFSISKLFNKTSTLVLALITGSYDAASSVFAVFAVAYGAGYSYNLTFFLLAGVGLAMNLFSSLFVTTYRMSDMSVFRAAINSSAPEDKSVEVIMASVKERALVKHRALFAFEIGGGRSEFRKMGDTEKADEEASVETSLAHEGQISKMLHEFYPTVLTSLRSLPFILITCFFSFAMVRFTFFLTQFSILMEDHFPGQPETVMHLSQTLSFALAGGILAGVTCGSSIDFLRARMHSRVAECLALGAKSSVFWLRLCPHAAAMVVVTVAATCLSALVFIASPMFYYVNFFFLVVMRGFLFSTISAFIMTAFPIEQFGTLYGISGSLAGAFSCIQYALLSPTVKVANLISFFFVPLMGAVPSAVLVKAFTTWRQRSRIPSEERKL</sequence>
<dbReference type="EMBL" id="UXSR01000872">
    <property type="protein sequence ID" value="VDD77594.1"/>
    <property type="molecule type" value="Genomic_DNA"/>
</dbReference>
<keyword evidence="9" id="KW-1185">Reference proteome</keyword>
<dbReference type="GO" id="GO:0022857">
    <property type="term" value="F:transmembrane transporter activity"/>
    <property type="evidence" value="ECO:0007669"/>
    <property type="project" value="InterPro"/>
</dbReference>
<feature type="transmembrane region" description="Helical" evidence="7">
    <location>
        <begin position="44"/>
        <end position="67"/>
    </location>
</feature>
<evidence type="ECO:0000256" key="1">
    <source>
        <dbReference type="ARBA" id="ARBA00004141"/>
    </source>
</evidence>
<evidence type="ECO:0000313" key="8">
    <source>
        <dbReference type="EMBL" id="VDD77594.1"/>
    </source>
</evidence>
<evidence type="ECO:0000313" key="9">
    <source>
        <dbReference type="Proteomes" id="UP000267029"/>
    </source>
</evidence>
<name>A0A0R3U9J8_MESCO</name>
<dbReference type="InterPro" id="IPR036259">
    <property type="entry name" value="MFS_trans_sf"/>
</dbReference>
<dbReference type="PANTHER" id="PTHR20772:SF2">
    <property type="entry name" value="PROTEIN FMP42"/>
    <property type="match status" value="1"/>
</dbReference>
<feature type="transmembrane region" description="Helical" evidence="7">
    <location>
        <begin position="401"/>
        <end position="423"/>
    </location>
</feature>
<keyword evidence="4 7" id="KW-0812">Transmembrane</keyword>
<evidence type="ECO:0000256" key="4">
    <source>
        <dbReference type="ARBA" id="ARBA00022692"/>
    </source>
</evidence>
<dbReference type="STRING" id="53468.A0A0R3U9J8"/>
<keyword evidence="3" id="KW-0813">Transport</keyword>
<evidence type="ECO:0000256" key="7">
    <source>
        <dbReference type="SAM" id="Phobius"/>
    </source>
</evidence>
<feature type="transmembrane region" description="Helical" evidence="7">
    <location>
        <begin position="460"/>
        <end position="481"/>
    </location>
</feature>
<evidence type="ECO:0000256" key="2">
    <source>
        <dbReference type="ARBA" id="ARBA00006595"/>
    </source>
</evidence>
<dbReference type="Proteomes" id="UP000267029">
    <property type="component" value="Unassembled WGS sequence"/>
</dbReference>
<proteinExistence type="inferred from homology"/>
<evidence type="ECO:0008006" key="10">
    <source>
        <dbReference type="Google" id="ProtNLM"/>
    </source>
</evidence>
<dbReference type="SUPFAM" id="SSF103473">
    <property type="entry name" value="MFS general substrate transporter"/>
    <property type="match status" value="1"/>
</dbReference>
<reference evidence="8 9" key="1">
    <citation type="submission" date="2018-10" db="EMBL/GenBank/DDBJ databases">
        <authorList>
            <consortium name="Pathogen Informatics"/>
        </authorList>
    </citation>
    <scope>NUCLEOTIDE SEQUENCE [LARGE SCALE GENOMIC DNA]</scope>
</reference>
<dbReference type="Pfam" id="PF07690">
    <property type="entry name" value="MFS_1"/>
    <property type="match status" value="1"/>
</dbReference>
<keyword evidence="6 7" id="KW-0472">Membrane</keyword>
<feature type="transmembrane region" description="Helical" evidence="7">
    <location>
        <begin position="326"/>
        <end position="347"/>
    </location>
</feature>
<dbReference type="AlphaFoldDB" id="A0A0R3U9J8"/>
<evidence type="ECO:0000256" key="6">
    <source>
        <dbReference type="ARBA" id="ARBA00023136"/>
    </source>
</evidence>
<feature type="transmembrane region" description="Helical" evidence="7">
    <location>
        <begin position="74"/>
        <end position="93"/>
    </location>
</feature>
<comment type="subcellular location">
    <subcellularLocation>
        <location evidence="1">Membrane</location>
        <topology evidence="1">Multi-pass membrane protein</topology>
    </subcellularLocation>
</comment>
<evidence type="ECO:0000256" key="3">
    <source>
        <dbReference type="ARBA" id="ARBA00022448"/>
    </source>
</evidence>
<keyword evidence="5 7" id="KW-1133">Transmembrane helix</keyword>